<reference evidence="2" key="1">
    <citation type="journal article" date="2023" name="Mol. Phylogenet. Evol.">
        <title>Genome-scale phylogeny and comparative genomics of the fungal order Sordariales.</title>
        <authorList>
            <person name="Hensen N."/>
            <person name="Bonometti L."/>
            <person name="Westerberg I."/>
            <person name="Brannstrom I.O."/>
            <person name="Guillou S."/>
            <person name="Cros-Aarteil S."/>
            <person name="Calhoun S."/>
            <person name="Haridas S."/>
            <person name="Kuo A."/>
            <person name="Mondo S."/>
            <person name="Pangilinan J."/>
            <person name="Riley R."/>
            <person name="LaButti K."/>
            <person name="Andreopoulos B."/>
            <person name="Lipzen A."/>
            <person name="Chen C."/>
            <person name="Yan M."/>
            <person name="Daum C."/>
            <person name="Ng V."/>
            <person name="Clum A."/>
            <person name="Steindorff A."/>
            <person name="Ohm R.A."/>
            <person name="Martin F."/>
            <person name="Silar P."/>
            <person name="Natvig D.O."/>
            <person name="Lalanne C."/>
            <person name="Gautier V."/>
            <person name="Ament-Velasquez S.L."/>
            <person name="Kruys A."/>
            <person name="Hutchinson M.I."/>
            <person name="Powell A.J."/>
            <person name="Barry K."/>
            <person name="Miller A.N."/>
            <person name="Grigoriev I.V."/>
            <person name="Debuchy R."/>
            <person name="Gladieux P."/>
            <person name="Hiltunen Thoren M."/>
            <person name="Johannesson H."/>
        </authorList>
    </citation>
    <scope>NUCLEOTIDE SEQUENCE</scope>
    <source>
        <strain evidence="2">CBS 118394</strain>
    </source>
</reference>
<dbReference type="Proteomes" id="UP001283341">
    <property type="component" value="Unassembled WGS sequence"/>
</dbReference>
<gene>
    <name evidence="2" type="ORF">B0H66DRAFT_570061</name>
</gene>
<protein>
    <submittedName>
        <fullName evidence="2">Uncharacterized protein</fullName>
    </submittedName>
</protein>
<accession>A0AAE0HSH4</accession>
<feature type="chain" id="PRO_5042123252" evidence="1">
    <location>
        <begin position="19"/>
        <end position="120"/>
    </location>
</feature>
<dbReference type="EMBL" id="JAUEDM010000009">
    <property type="protein sequence ID" value="KAK3312098.1"/>
    <property type="molecule type" value="Genomic_DNA"/>
</dbReference>
<reference evidence="2" key="2">
    <citation type="submission" date="2023-06" db="EMBL/GenBank/DDBJ databases">
        <authorList>
            <consortium name="Lawrence Berkeley National Laboratory"/>
            <person name="Haridas S."/>
            <person name="Hensen N."/>
            <person name="Bonometti L."/>
            <person name="Westerberg I."/>
            <person name="Brannstrom I.O."/>
            <person name="Guillou S."/>
            <person name="Cros-Aarteil S."/>
            <person name="Calhoun S."/>
            <person name="Kuo A."/>
            <person name="Mondo S."/>
            <person name="Pangilinan J."/>
            <person name="Riley R."/>
            <person name="Labutti K."/>
            <person name="Andreopoulos B."/>
            <person name="Lipzen A."/>
            <person name="Chen C."/>
            <person name="Yanf M."/>
            <person name="Daum C."/>
            <person name="Ng V."/>
            <person name="Clum A."/>
            <person name="Steindorff A."/>
            <person name="Ohm R."/>
            <person name="Martin F."/>
            <person name="Silar P."/>
            <person name="Natvig D."/>
            <person name="Lalanne C."/>
            <person name="Gautier V."/>
            <person name="Ament-Velasquez S.L."/>
            <person name="Kruys A."/>
            <person name="Hutchinson M.I."/>
            <person name="Powell A.J."/>
            <person name="Barry K."/>
            <person name="Miller A.N."/>
            <person name="Grigoriev I.V."/>
            <person name="Debuchy R."/>
            <person name="Gladieux P."/>
            <person name="Thoren M.H."/>
            <person name="Johannesson H."/>
        </authorList>
    </citation>
    <scope>NUCLEOTIDE SEQUENCE</scope>
    <source>
        <strain evidence="2">CBS 118394</strain>
    </source>
</reference>
<comment type="caution">
    <text evidence="2">The sequence shown here is derived from an EMBL/GenBank/DDBJ whole genome shotgun (WGS) entry which is preliminary data.</text>
</comment>
<proteinExistence type="predicted"/>
<sequence length="120" mass="13024">MHFTILATISALALGANASVVDKRILRLGGFGVSHTASCPIGAYDQEIHEFAIGQDSPACRTFYQNATFSAIKVYYWDPQCILTLYEKLDCSDSGIITGPNCWTPPGGIAAYKVTCPYRP</sequence>
<feature type="signal peptide" evidence="1">
    <location>
        <begin position="1"/>
        <end position="18"/>
    </location>
</feature>
<keyword evidence="1" id="KW-0732">Signal</keyword>
<organism evidence="2 3">
    <name type="scientific">Apodospora peruviana</name>
    <dbReference type="NCBI Taxonomy" id="516989"/>
    <lineage>
        <taxon>Eukaryota</taxon>
        <taxon>Fungi</taxon>
        <taxon>Dikarya</taxon>
        <taxon>Ascomycota</taxon>
        <taxon>Pezizomycotina</taxon>
        <taxon>Sordariomycetes</taxon>
        <taxon>Sordariomycetidae</taxon>
        <taxon>Sordariales</taxon>
        <taxon>Lasiosphaeriaceae</taxon>
        <taxon>Apodospora</taxon>
    </lineage>
</organism>
<name>A0AAE0HSH4_9PEZI</name>
<evidence type="ECO:0000256" key="1">
    <source>
        <dbReference type="SAM" id="SignalP"/>
    </source>
</evidence>
<evidence type="ECO:0000313" key="3">
    <source>
        <dbReference type="Proteomes" id="UP001283341"/>
    </source>
</evidence>
<dbReference type="AlphaFoldDB" id="A0AAE0HSH4"/>
<keyword evidence="3" id="KW-1185">Reference proteome</keyword>
<evidence type="ECO:0000313" key="2">
    <source>
        <dbReference type="EMBL" id="KAK3312098.1"/>
    </source>
</evidence>